<organism evidence="3 4">
    <name type="scientific">Molorchus minor</name>
    <dbReference type="NCBI Taxonomy" id="1323400"/>
    <lineage>
        <taxon>Eukaryota</taxon>
        <taxon>Metazoa</taxon>
        <taxon>Ecdysozoa</taxon>
        <taxon>Arthropoda</taxon>
        <taxon>Hexapoda</taxon>
        <taxon>Insecta</taxon>
        <taxon>Pterygota</taxon>
        <taxon>Neoptera</taxon>
        <taxon>Endopterygota</taxon>
        <taxon>Coleoptera</taxon>
        <taxon>Polyphaga</taxon>
        <taxon>Cucujiformia</taxon>
        <taxon>Chrysomeloidea</taxon>
        <taxon>Cerambycidae</taxon>
        <taxon>Lamiinae</taxon>
        <taxon>Monochamini</taxon>
        <taxon>Molorchus</taxon>
    </lineage>
</organism>
<evidence type="ECO:0000313" key="4">
    <source>
        <dbReference type="Proteomes" id="UP001162164"/>
    </source>
</evidence>
<name>A0ABQ9IZD0_9CUCU</name>
<reference evidence="3" key="1">
    <citation type="journal article" date="2023" name="Insect Mol. Biol.">
        <title>Genome sequencing provides insights into the evolution of gene families encoding plant cell wall-degrading enzymes in longhorned beetles.</title>
        <authorList>
            <person name="Shin N.R."/>
            <person name="Okamura Y."/>
            <person name="Kirsch R."/>
            <person name="Pauchet Y."/>
        </authorList>
    </citation>
    <scope>NUCLEOTIDE SEQUENCE</scope>
    <source>
        <strain evidence="3">MMC_N1</strain>
    </source>
</reference>
<keyword evidence="4" id="KW-1185">Reference proteome</keyword>
<feature type="transmembrane region" description="Helical" evidence="1">
    <location>
        <begin position="45"/>
        <end position="78"/>
    </location>
</feature>
<feature type="signal peptide" evidence="2">
    <location>
        <begin position="1"/>
        <end position="19"/>
    </location>
</feature>
<gene>
    <name evidence="3" type="ORF">NQ317_009650</name>
</gene>
<keyword evidence="1" id="KW-1133">Transmembrane helix</keyword>
<dbReference type="EMBL" id="JAPWTJ010001758">
    <property type="protein sequence ID" value="KAJ8969635.1"/>
    <property type="molecule type" value="Genomic_DNA"/>
</dbReference>
<protein>
    <submittedName>
        <fullName evidence="3">Uncharacterized protein</fullName>
    </submittedName>
</protein>
<comment type="caution">
    <text evidence="3">The sequence shown here is derived from an EMBL/GenBank/DDBJ whole genome shotgun (WGS) entry which is preliminary data.</text>
</comment>
<evidence type="ECO:0000313" key="3">
    <source>
        <dbReference type="EMBL" id="KAJ8969635.1"/>
    </source>
</evidence>
<evidence type="ECO:0000256" key="1">
    <source>
        <dbReference type="SAM" id="Phobius"/>
    </source>
</evidence>
<accession>A0ABQ9IZD0</accession>
<keyword evidence="2" id="KW-0732">Signal</keyword>
<sequence length="94" mass="10688">MAFKIVLIVIFCLAFPGWSFQQSKAKNNNKNSNLNGDASPAKGPIHWKAIAIIAAAVIFVVAIIYGTNFFYVCQMYFFEKTQRKYTKMQTPQMI</sequence>
<feature type="chain" id="PRO_5046383544" evidence="2">
    <location>
        <begin position="20"/>
        <end position="94"/>
    </location>
</feature>
<dbReference type="Proteomes" id="UP001162164">
    <property type="component" value="Unassembled WGS sequence"/>
</dbReference>
<proteinExistence type="predicted"/>
<keyword evidence="1" id="KW-0472">Membrane</keyword>
<evidence type="ECO:0000256" key="2">
    <source>
        <dbReference type="SAM" id="SignalP"/>
    </source>
</evidence>
<keyword evidence="1" id="KW-0812">Transmembrane</keyword>